<feature type="domain" description="TNase-like" evidence="1">
    <location>
        <begin position="1"/>
        <end position="96"/>
    </location>
</feature>
<comment type="caution">
    <text evidence="2">The sequence shown here is derived from an EMBL/GenBank/DDBJ whole genome shotgun (WGS) entry which is preliminary data.</text>
</comment>
<dbReference type="SMART" id="SM00318">
    <property type="entry name" value="SNc"/>
    <property type="match status" value="1"/>
</dbReference>
<protein>
    <recommendedName>
        <fullName evidence="1">TNase-like domain-containing protein</fullName>
    </recommendedName>
</protein>
<organism evidence="2">
    <name type="scientific">marine sediment metagenome</name>
    <dbReference type="NCBI Taxonomy" id="412755"/>
    <lineage>
        <taxon>unclassified sequences</taxon>
        <taxon>metagenomes</taxon>
        <taxon>ecological metagenomes</taxon>
    </lineage>
</organism>
<reference evidence="2" key="1">
    <citation type="journal article" date="2014" name="Front. Microbiol.">
        <title>High frequency of phylogenetically diverse reductive dehalogenase-homologous genes in deep subseafloor sedimentary metagenomes.</title>
        <authorList>
            <person name="Kawai M."/>
            <person name="Futagami T."/>
            <person name="Toyoda A."/>
            <person name="Takaki Y."/>
            <person name="Nishi S."/>
            <person name="Hori S."/>
            <person name="Arai W."/>
            <person name="Tsubouchi T."/>
            <person name="Morono Y."/>
            <person name="Uchiyama I."/>
            <person name="Ito T."/>
            <person name="Fujiyama A."/>
            <person name="Inagaki F."/>
            <person name="Takami H."/>
        </authorList>
    </citation>
    <scope>NUCLEOTIDE SEQUENCE</scope>
    <source>
        <strain evidence="2">Expedition CK06-06</strain>
    </source>
</reference>
<dbReference type="InterPro" id="IPR035437">
    <property type="entry name" value="SNase_OB-fold_sf"/>
</dbReference>
<accession>X1JG02</accession>
<dbReference type="Pfam" id="PF00565">
    <property type="entry name" value="SNase"/>
    <property type="match status" value="1"/>
</dbReference>
<dbReference type="EMBL" id="BARU01025628">
    <property type="protein sequence ID" value="GAH68688.1"/>
    <property type="molecule type" value="Genomic_DNA"/>
</dbReference>
<dbReference type="Gene3D" id="2.40.50.90">
    <property type="match status" value="1"/>
</dbReference>
<dbReference type="PROSITE" id="PS50830">
    <property type="entry name" value="TNASE_3"/>
    <property type="match status" value="1"/>
</dbReference>
<dbReference type="SUPFAM" id="SSF50199">
    <property type="entry name" value="Staphylococcal nuclease"/>
    <property type="match status" value="1"/>
</dbReference>
<name>X1JG02_9ZZZZ</name>
<dbReference type="InterPro" id="IPR016071">
    <property type="entry name" value="Staphylococal_nuclease_OB-fold"/>
</dbReference>
<gene>
    <name evidence="2" type="ORF">S03H2_41269</name>
</gene>
<dbReference type="AlphaFoldDB" id="X1JG02"/>
<evidence type="ECO:0000313" key="2">
    <source>
        <dbReference type="EMBL" id="GAH68688.1"/>
    </source>
</evidence>
<sequence>VHYVYDGDTIRVVIDNKEYDVRYIGINTPEIDHSPDSPSEYYGYEAKEYNKQLVDKKYVYLAKDVSETDKYGRLLRYVWTDTYNMINAVLVRDGYANVMTIPPDVKYSDRFLEALAIYKVDKQVQILILIFIAINLL</sequence>
<feature type="non-terminal residue" evidence="2">
    <location>
        <position position="1"/>
    </location>
</feature>
<proteinExistence type="predicted"/>
<evidence type="ECO:0000259" key="1">
    <source>
        <dbReference type="PROSITE" id="PS50830"/>
    </source>
</evidence>